<keyword evidence="1 6" id="KW-0378">Hydrolase</keyword>
<evidence type="ECO:0000256" key="1">
    <source>
        <dbReference type="ARBA" id="ARBA00022801"/>
    </source>
</evidence>
<dbReference type="InterPro" id="IPR017853">
    <property type="entry name" value="GH"/>
</dbReference>
<evidence type="ECO:0000256" key="2">
    <source>
        <dbReference type="ARBA" id="ARBA00023180"/>
    </source>
</evidence>
<dbReference type="SUPFAM" id="SSF49303">
    <property type="entry name" value="beta-Galactosidase/glucuronidase domain"/>
    <property type="match status" value="2"/>
</dbReference>
<reference evidence="6 7" key="1">
    <citation type="submission" date="2024-04" db="EMBL/GenBank/DDBJ databases">
        <title>Novel species of the genus Ideonella isolated from streams.</title>
        <authorList>
            <person name="Lu H."/>
        </authorList>
    </citation>
    <scope>NUCLEOTIDE SEQUENCE [LARGE SCALE GENOMIC DNA]</scope>
    <source>
        <strain evidence="6 7">DXS29W</strain>
    </source>
</reference>
<organism evidence="6 7">
    <name type="scientific">Ideonella lacteola</name>
    <dbReference type="NCBI Taxonomy" id="2984193"/>
    <lineage>
        <taxon>Bacteria</taxon>
        <taxon>Pseudomonadati</taxon>
        <taxon>Pseudomonadota</taxon>
        <taxon>Betaproteobacteria</taxon>
        <taxon>Burkholderiales</taxon>
        <taxon>Sphaerotilaceae</taxon>
        <taxon>Ideonella</taxon>
    </lineage>
</organism>
<dbReference type="SUPFAM" id="SSF51445">
    <property type="entry name" value="(Trans)glycosidases"/>
    <property type="match status" value="1"/>
</dbReference>
<dbReference type="InterPro" id="IPR036156">
    <property type="entry name" value="Beta-gal/glucu_dom_sf"/>
</dbReference>
<dbReference type="RefSeq" id="WP_341427478.1">
    <property type="nucleotide sequence ID" value="NZ_JBBUTG010000014.1"/>
</dbReference>
<evidence type="ECO:0000259" key="5">
    <source>
        <dbReference type="Pfam" id="PF22666"/>
    </source>
</evidence>
<proteinExistence type="predicted"/>
<dbReference type="Gene3D" id="3.20.20.80">
    <property type="entry name" value="Glycosidases"/>
    <property type="match status" value="1"/>
</dbReference>
<dbReference type="Gene3D" id="2.60.120.260">
    <property type="entry name" value="Galactose-binding domain-like"/>
    <property type="match status" value="1"/>
</dbReference>
<evidence type="ECO:0000256" key="3">
    <source>
        <dbReference type="ARBA" id="ARBA00023295"/>
    </source>
</evidence>
<dbReference type="EMBL" id="JBBUTG010000014">
    <property type="protein sequence ID" value="MEK8033055.1"/>
    <property type="molecule type" value="Genomic_DNA"/>
</dbReference>
<dbReference type="PANTHER" id="PTHR43730:SF1">
    <property type="entry name" value="BETA-MANNOSIDASE"/>
    <property type="match status" value="1"/>
</dbReference>
<dbReference type="Pfam" id="PF17753">
    <property type="entry name" value="Ig_mannosidase"/>
    <property type="match status" value="1"/>
</dbReference>
<dbReference type="InterPro" id="IPR054593">
    <property type="entry name" value="Beta-mannosidase-like_N2"/>
</dbReference>
<keyword evidence="3" id="KW-0326">Glycosidase</keyword>
<sequence>MSPMRPAIAGEWAMAPGGADGAAPAESAWSQLQAPVPVAAALSAAGAWSLDGPARDFDGECWWYRCRFDHPSPGVDTACTLGLDGLATLATVWLNGEQLLESRNMFRAHALDVSGRLRPTGNELLIRFDALAPVLAQRKPRPRWRSPMLAQQQLRYWRTTVLGRTPGWSPPAVVVGPWRGIWLRAGDPTHPSQVSLAPRCMGHRGELHLSCRFPADATVTGLRVVLDHAGQRHETPLVVAGSGEYEAVLTVDRVQPWWPHTHGQPVRHPARLEGRCGDQAWSYDLGEVGFRAIDADKTDDGFGLKVNGVPVFARGVCWVPLDTLKLHAEPARYREVLTRLRDAGVNLIRVGGTMAYEADVFFELCDELGLMVWQELMFANMDFPGDDPAFAQEVEAELATQLPGWARHASVAVVCGNSEVEQQAAMWGASREHWQPALFHQRVADAVATQLPGVVYWPSSAHGGAFPFQPSQGTTSYYGVGAYRRPLSDASTSRVRFATECLAFAQVPPDATLSRLRALNGDVALRTHSPLWKARAPRDLGAGWDFDDVRDHYVKHLFGEDPMALRLSDPARLLVLGKAAASEALTAAFTQWRRPGSVCRGAMVWFLRDLWAGAGWGYLDDQCQPKAVFHALARVSKPRHVGVVDEGLNGFMVYAVNERAESCEGTLSLAAYREGEWPVAHGERVLEVPGRSSQPWPVTDWLDGFNDLTWAYRFGPPSADVLVARWQTAEGSVEQVHFIDVEGAPLQRRDIGLTAEAGAAVNDVIEVIVRTRGAARFVHFEVDGWQADDEGFHLAPGSERRVRFTPVPGHARRPWRATVSAINALVPAVIRQVT</sequence>
<dbReference type="Pfam" id="PF22666">
    <property type="entry name" value="Glyco_hydro_2_N2"/>
    <property type="match status" value="1"/>
</dbReference>
<comment type="caution">
    <text evidence="6">The sequence shown here is derived from an EMBL/GenBank/DDBJ whole genome shotgun (WGS) entry which is preliminary data.</text>
</comment>
<evidence type="ECO:0000259" key="4">
    <source>
        <dbReference type="Pfam" id="PF17753"/>
    </source>
</evidence>
<keyword evidence="2" id="KW-0325">Glycoprotein</keyword>
<keyword evidence="7" id="KW-1185">Reference proteome</keyword>
<dbReference type="SUPFAM" id="SSF49785">
    <property type="entry name" value="Galactose-binding domain-like"/>
    <property type="match status" value="1"/>
</dbReference>
<gene>
    <name evidence="6" type="ORF">AACH06_19705</name>
</gene>
<name>A0ABU9BSV8_9BURK</name>
<dbReference type="InterPro" id="IPR008979">
    <property type="entry name" value="Galactose-bd-like_sf"/>
</dbReference>
<feature type="domain" description="Beta-mannosidase-like galactose-binding" evidence="5">
    <location>
        <begin position="58"/>
        <end position="179"/>
    </location>
</feature>
<dbReference type="Proteomes" id="UP001371218">
    <property type="component" value="Unassembled WGS sequence"/>
</dbReference>
<dbReference type="InterPro" id="IPR050887">
    <property type="entry name" value="Beta-mannosidase_GH2"/>
</dbReference>
<evidence type="ECO:0000313" key="6">
    <source>
        <dbReference type="EMBL" id="MEK8033055.1"/>
    </source>
</evidence>
<accession>A0ABU9BSV8</accession>
<dbReference type="GO" id="GO:0016787">
    <property type="term" value="F:hydrolase activity"/>
    <property type="evidence" value="ECO:0007669"/>
    <property type="project" value="UniProtKB-KW"/>
</dbReference>
<protein>
    <submittedName>
        <fullName evidence="6">Glycoside hydrolase family 2 protein</fullName>
    </submittedName>
</protein>
<feature type="domain" description="Beta-mannosidase Ig-fold" evidence="4">
    <location>
        <begin position="761"/>
        <end position="806"/>
    </location>
</feature>
<dbReference type="PANTHER" id="PTHR43730">
    <property type="entry name" value="BETA-MANNOSIDASE"/>
    <property type="match status" value="1"/>
</dbReference>
<dbReference type="InterPro" id="IPR041625">
    <property type="entry name" value="Beta-mannosidase_Ig"/>
</dbReference>
<evidence type="ECO:0000313" key="7">
    <source>
        <dbReference type="Proteomes" id="UP001371218"/>
    </source>
</evidence>